<dbReference type="InterPro" id="IPR006145">
    <property type="entry name" value="PsdUridine_synth_RsuA/RluA"/>
</dbReference>
<dbReference type="PANTHER" id="PTHR21600:SF44">
    <property type="entry name" value="RIBOSOMAL LARGE SUBUNIT PSEUDOURIDINE SYNTHASE D"/>
    <property type="match status" value="1"/>
</dbReference>
<dbReference type="Pfam" id="PF01479">
    <property type="entry name" value="S4"/>
    <property type="match status" value="1"/>
</dbReference>
<dbReference type="GO" id="GO:0120159">
    <property type="term" value="F:rRNA pseudouridine synthase activity"/>
    <property type="evidence" value="ECO:0007669"/>
    <property type="project" value="UniProtKB-ARBA"/>
</dbReference>
<dbReference type="PROSITE" id="PS50889">
    <property type="entry name" value="S4"/>
    <property type="match status" value="1"/>
</dbReference>
<dbReference type="InterPro" id="IPR050188">
    <property type="entry name" value="RluA_PseudoU_synthase"/>
</dbReference>
<dbReference type="InterPro" id="IPR006225">
    <property type="entry name" value="PsdUridine_synth_RluC/D"/>
</dbReference>
<dbReference type="KEGG" id="nva:G3M78_04250"/>
<dbReference type="Proteomes" id="UP000594464">
    <property type="component" value="Chromosome"/>
</dbReference>
<keyword evidence="2 5" id="KW-0413">Isomerase</keyword>
<evidence type="ECO:0000313" key="8">
    <source>
        <dbReference type="Proteomes" id="UP000594464"/>
    </source>
</evidence>
<dbReference type="AlphaFoldDB" id="A0A7T0C164"/>
<evidence type="ECO:0000256" key="5">
    <source>
        <dbReference type="RuleBase" id="RU362028"/>
    </source>
</evidence>
<dbReference type="Gene3D" id="3.10.290.10">
    <property type="entry name" value="RNA-binding S4 domain"/>
    <property type="match status" value="1"/>
</dbReference>
<evidence type="ECO:0000256" key="2">
    <source>
        <dbReference type="ARBA" id="ARBA00023235"/>
    </source>
</evidence>
<dbReference type="Pfam" id="PF00849">
    <property type="entry name" value="PseudoU_synth_2"/>
    <property type="match status" value="1"/>
</dbReference>
<accession>A0A7T0C164</accession>
<evidence type="ECO:0000256" key="3">
    <source>
        <dbReference type="PIRSR" id="PIRSR606225-1"/>
    </source>
</evidence>
<evidence type="ECO:0000313" key="7">
    <source>
        <dbReference type="EMBL" id="QPJ64643.1"/>
    </source>
</evidence>
<dbReference type="EMBL" id="CP048620">
    <property type="protein sequence ID" value="QPJ64643.1"/>
    <property type="molecule type" value="Genomic_DNA"/>
</dbReference>
<dbReference type="SUPFAM" id="SSF55174">
    <property type="entry name" value="Alpha-L RNA-binding motif"/>
    <property type="match status" value="1"/>
</dbReference>
<feature type="active site" evidence="3">
    <location>
        <position position="140"/>
    </location>
</feature>
<feature type="domain" description="RNA-binding S4" evidence="6">
    <location>
        <begin position="17"/>
        <end position="74"/>
    </location>
</feature>
<dbReference type="Gene3D" id="3.30.2350.10">
    <property type="entry name" value="Pseudouridine synthase"/>
    <property type="match status" value="1"/>
</dbReference>
<comment type="similarity">
    <text evidence="1 5">Belongs to the pseudouridine synthase RluA family.</text>
</comment>
<dbReference type="InterPro" id="IPR020103">
    <property type="entry name" value="PsdUridine_synth_cat_dom_sf"/>
</dbReference>
<dbReference type="InterPro" id="IPR002942">
    <property type="entry name" value="S4_RNA-bd"/>
</dbReference>
<organism evidence="7 8">
    <name type="scientific">Candidatus Nitrohelix vancouverensis</name>
    <dbReference type="NCBI Taxonomy" id="2705534"/>
    <lineage>
        <taxon>Bacteria</taxon>
        <taxon>Pseudomonadati</taxon>
        <taxon>Nitrospinota/Tectimicrobiota group</taxon>
        <taxon>Nitrospinota</taxon>
        <taxon>Nitrospinia</taxon>
        <taxon>Nitrospinales</taxon>
        <taxon>Nitrospinaceae</taxon>
        <taxon>Candidatus Nitrohelix</taxon>
    </lineage>
</organism>
<dbReference type="NCBIfam" id="TIGR00005">
    <property type="entry name" value="rluA_subfam"/>
    <property type="match status" value="1"/>
</dbReference>
<dbReference type="CDD" id="cd02869">
    <property type="entry name" value="PseudoU_synth_RluA_like"/>
    <property type="match status" value="1"/>
</dbReference>
<keyword evidence="4" id="KW-0694">RNA-binding</keyword>
<evidence type="ECO:0000256" key="1">
    <source>
        <dbReference type="ARBA" id="ARBA00010876"/>
    </source>
</evidence>
<evidence type="ECO:0000256" key="4">
    <source>
        <dbReference type="PROSITE-ProRule" id="PRU00182"/>
    </source>
</evidence>
<dbReference type="SMART" id="SM00363">
    <property type="entry name" value="S4"/>
    <property type="match status" value="1"/>
</dbReference>
<sequence length="308" mass="34135">MELTILQFTATDADAGMRLDVFLAEAQSEVTRSQIKKWIDADRALVNGRAEAARYKLKAGDAVCLEPPPLAPSQTLAESIPLKILFEDEHFLVIDKPAGMVTHPAPGHSGGTLVNALLHHCKDLPGIGGVERPGIVHRLDKETSGLVAVAKTNAALNHLAGQFKNRTIQKVYLALAQGRFKEARGKIDSSVGRHKGDRKKMTAGAVDGREAETYYEVKEQYDLFAWLRLFPKTGRTHQIRVHLASINHPVLGDKLYGGRMDPRLGRLSRHALHAHRLELNHPATEERMLFESPFAPDLESYRLRATKS</sequence>
<comment type="function">
    <text evidence="5">Responsible for synthesis of pseudouridine from uracil.</text>
</comment>
<reference evidence="8" key="1">
    <citation type="submission" date="2020-02" db="EMBL/GenBank/DDBJ databases">
        <title>Genomic and physiological characterization of two novel Nitrospinaceae genera.</title>
        <authorList>
            <person name="Mueller A.J."/>
            <person name="Jung M.-Y."/>
            <person name="Strachan C.R."/>
            <person name="Herbold C.W."/>
            <person name="Kirkegaard R.H."/>
            <person name="Daims H."/>
        </authorList>
    </citation>
    <scope>NUCLEOTIDE SEQUENCE [LARGE SCALE GENOMIC DNA]</scope>
</reference>
<comment type="catalytic activity">
    <reaction evidence="5">
        <text>a uridine in RNA = a pseudouridine in RNA</text>
        <dbReference type="Rhea" id="RHEA:48348"/>
        <dbReference type="Rhea" id="RHEA-COMP:12068"/>
        <dbReference type="Rhea" id="RHEA-COMP:12069"/>
        <dbReference type="ChEBI" id="CHEBI:65314"/>
        <dbReference type="ChEBI" id="CHEBI:65315"/>
    </reaction>
</comment>
<dbReference type="GO" id="GO:0003723">
    <property type="term" value="F:RNA binding"/>
    <property type="evidence" value="ECO:0007669"/>
    <property type="project" value="UniProtKB-KW"/>
</dbReference>
<proteinExistence type="inferred from homology"/>
<evidence type="ECO:0000259" key="6">
    <source>
        <dbReference type="SMART" id="SM00363"/>
    </source>
</evidence>
<dbReference type="CDD" id="cd00165">
    <property type="entry name" value="S4"/>
    <property type="match status" value="1"/>
</dbReference>
<dbReference type="PANTHER" id="PTHR21600">
    <property type="entry name" value="MITOCHONDRIAL RNA PSEUDOURIDINE SYNTHASE"/>
    <property type="match status" value="1"/>
</dbReference>
<dbReference type="EC" id="5.4.99.-" evidence="5"/>
<gene>
    <name evidence="7" type="ORF">G3M78_04250</name>
</gene>
<name>A0A7T0C164_9BACT</name>
<protein>
    <recommendedName>
        <fullName evidence="5">Pseudouridine synthase</fullName>
        <ecNumber evidence="5">5.4.99.-</ecNumber>
    </recommendedName>
</protein>
<dbReference type="InterPro" id="IPR036986">
    <property type="entry name" value="S4_RNA-bd_sf"/>
</dbReference>
<dbReference type="GO" id="GO:0000455">
    <property type="term" value="P:enzyme-directed rRNA pseudouridine synthesis"/>
    <property type="evidence" value="ECO:0007669"/>
    <property type="project" value="TreeGrafter"/>
</dbReference>
<dbReference type="SUPFAM" id="SSF55120">
    <property type="entry name" value="Pseudouridine synthase"/>
    <property type="match status" value="1"/>
</dbReference>